<feature type="signal peptide" evidence="1">
    <location>
        <begin position="1"/>
        <end position="21"/>
    </location>
</feature>
<dbReference type="EMBL" id="LLYB01000029">
    <property type="protein sequence ID" value="KRR28187.1"/>
    <property type="molecule type" value="Genomic_DNA"/>
</dbReference>
<evidence type="ECO:0000259" key="2">
    <source>
        <dbReference type="Pfam" id="PF11008"/>
    </source>
</evidence>
<name>A0A0R3N7N8_9BRAD</name>
<evidence type="ECO:0000313" key="4">
    <source>
        <dbReference type="Proteomes" id="UP000051660"/>
    </source>
</evidence>
<dbReference type="Proteomes" id="UP000051660">
    <property type="component" value="Unassembled WGS sequence"/>
</dbReference>
<evidence type="ECO:0000313" key="3">
    <source>
        <dbReference type="EMBL" id="KRR28187.1"/>
    </source>
</evidence>
<protein>
    <recommendedName>
        <fullName evidence="2">DUF2846 domain-containing protein</fullName>
    </recommendedName>
</protein>
<sequence length="175" mass="18114">MLGRGISALSCALMLSGCMTAKVGTDYAAISQRVGPPKPGQSRVVVLQKKRDGLSMAICACEVRVDGSPMGKVLVGTYAYADLPAGPHQLVASETLFPGETRRDFTTAPGRTYFFLVKSSPRHDAVSGMSLVGGLAGVAVAAVATSGSDNLGPGEFIPLDEPTARTMLAELQLAD</sequence>
<feature type="chain" id="PRO_5006445003" description="DUF2846 domain-containing protein" evidence="1">
    <location>
        <begin position="22"/>
        <end position="175"/>
    </location>
</feature>
<proteinExistence type="predicted"/>
<organism evidence="3 4">
    <name type="scientific">Bradyrhizobium lablabi</name>
    <dbReference type="NCBI Taxonomy" id="722472"/>
    <lineage>
        <taxon>Bacteria</taxon>
        <taxon>Pseudomonadati</taxon>
        <taxon>Pseudomonadota</taxon>
        <taxon>Alphaproteobacteria</taxon>
        <taxon>Hyphomicrobiales</taxon>
        <taxon>Nitrobacteraceae</taxon>
        <taxon>Bradyrhizobium</taxon>
    </lineage>
</organism>
<feature type="domain" description="DUF2846" evidence="2">
    <location>
        <begin position="40"/>
        <end position="125"/>
    </location>
</feature>
<keyword evidence="1" id="KW-0732">Signal</keyword>
<reference evidence="3 4" key="1">
    <citation type="submission" date="2014-03" db="EMBL/GenBank/DDBJ databases">
        <title>Bradyrhizobium valentinum sp. nov., isolated from effective nodules of Lupinus mariae-josephae, a lupine endemic of basic-lime soils in Eastern Spain.</title>
        <authorList>
            <person name="Duran D."/>
            <person name="Rey L."/>
            <person name="Navarro A."/>
            <person name="Busquets A."/>
            <person name="Imperial J."/>
            <person name="Ruiz-Argueso T."/>
        </authorList>
    </citation>
    <scope>NUCLEOTIDE SEQUENCE [LARGE SCALE GENOMIC DNA]</scope>
    <source>
        <strain evidence="3 4">CCBAU 23086</strain>
    </source>
</reference>
<dbReference type="InterPro" id="IPR022548">
    <property type="entry name" value="DUF2846"/>
</dbReference>
<dbReference type="Pfam" id="PF11008">
    <property type="entry name" value="DUF2846"/>
    <property type="match status" value="1"/>
</dbReference>
<dbReference type="AlphaFoldDB" id="A0A0R3N7N8"/>
<dbReference type="OrthoDB" id="8230298at2"/>
<evidence type="ECO:0000256" key="1">
    <source>
        <dbReference type="SAM" id="SignalP"/>
    </source>
</evidence>
<comment type="caution">
    <text evidence="3">The sequence shown here is derived from an EMBL/GenBank/DDBJ whole genome shotgun (WGS) entry which is preliminary data.</text>
</comment>
<dbReference type="PROSITE" id="PS51257">
    <property type="entry name" value="PROKAR_LIPOPROTEIN"/>
    <property type="match status" value="1"/>
</dbReference>
<gene>
    <name evidence="3" type="ORF">CQ14_40030</name>
</gene>
<accession>A0A0R3N7N8</accession>